<dbReference type="EMBL" id="ABJB010151634">
    <property type="status" value="NOT_ANNOTATED_CDS"/>
    <property type="molecule type" value="Genomic_DNA"/>
</dbReference>
<dbReference type="Gene3D" id="1.10.630.10">
    <property type="entry name" value="Cytochrome P450"/>
    <property type="match status" value="1"/>
</dbReference>
<evidence type="ECO:0000313" key="4">
    <source>
        <dbReference type="Proteomes" id="UP000001555"/>
    </source>
</evidence>
<dbReference type="VEuPathDB" id="VectorBase:ISCW003135"/>
<dbReference type="EnsemblMetazoa" id="ISCW003135-RA">
    <property type="protein sequence ID" value="ISCW003135-PA"/>
    <property type="gene ID" value="ISCW003135"/>
</dbReference>
<keyword evidence="4" id="KW-1185">Reference proteome</keyword>
<reference evidence="2 4" key="1">
    <citation type="submission" date="2008-03" db="EMBL/GenBank/DDBJ databases">
        <title>Annotation of Ixodes scapularis.</title>
        <authorList>
            <consortium name="Ixodes scapularis Genome Project Consortium"/>
            <person name="Caler E."/>
            <person name="Hannick L.I."/>
            <person name="Bidwell S."/>
            <person name="Joardar V."/>
            <person name="Thiagarajan M."/>
            <person name="Amedeo P."/>
            <person name="Galinsky K.J."/>
            <person name="Schobel S."/>
            <person name="Inman J."/>
            <person name="Hostetler J."/>
            <person name="Miller J."/>
            <person name="Hammond M."/>
            <person name="Megy K."/>
            <person name="Lawson D."/>
            <person name="Kodira C."/>
            <person name="Sutton G."/>
            <person name="Meyer J."/>
            <person name="Hill C.A."/>
            <person name="Birren B."/>
            <person name="Nene V."/>
            <person name="Collins F."/>
            <person name="Alarcon-Chaidez F."/>
            <person name="Wikel S."/>
            <person name="Strausberg R."/>
        </authorList>
    </citation>
    <scope>NUCLEOTIDE SEQUENCE [LARGE SCALE GENOMIC DNA]</scope>
    <source>
        <strain evidence="4">Wikel</strain>
        <strain evidence="2">Wikel colony</strain>
    </source>
</reference>
<dbReference type="VEuPathDB" id="VectorBase:ISCI003135"/>
<evidence type="ECO:0000256" key="1">
    <source>
        <dbReference type="ARBA" id="ARBA00023033"/>
    </source>
</evidence>
<sequence>MKDLTFIWRQKTFSYFKDIGIPGPKPNLIWGNLKEYHEKDLYQAVKKWCKQYGDIFG</sequence>
<dbReference type="AlphaFoldDB" id="B7P7M7"/>
<dbReference type="PaxDb" id="6945-B7P7M7"/>
<proteinExistence type="predicted"/>
<dbReference type="GO" id="GO:0020037">
    <property type="term" value="F:heme binding"/>
    <property type="evidence" value="ECO:0007669"/>
    <property type="project" value="InterPro"/>
</dbReference>
<dbReference type="EMBL" id="DS652629">
    <property type="protein sequence ID" value="EEC02599.1"/>
    <property type="molecule type" value="Genomic_DNA"/>
</dbReference>
<name>B7P7M7_IXOSC</name>
<keyword evidence="1" id="KW-0560">Oxidoreductase</keyword>
<gene>
    <name evidence="2" type="ORF">IscW_ISCW003135</name>
</gene>
<reference evidence="3" key="2">
    <citation type="submission" date="2020-05" db="UniProtKB">
        <authorList>
            <consortium name="EnsemblMetazoa"/>
        </authorList>
    </citation>
    <scope>IDENTIFICATION</scope>
    <source>
        <strain evidence="3">wikel</strain>
    </source>
</reference>
<dbReference type="EMBL" id="ABJB011027250">
    <property type="status" value="NOT_ANNOTATED_CDS"/>
    <property type="molecule type" value="Genomic_DNA"/>
</dbReference>
<dbReference type="EMBL" id="ABJB011099596">
    <property type="status" value="NOT_ANNOTATED_CDS"/>
    <property type="molecule type" value="Genomic_DNA"/>
</dbReference>
<accession>B7P7M7</accession>
<organism>
    <name type="scientific">Ixodes scapularis</name>
    <name type="common">Black-legged tick</name>
    <name type="synonym">Deer tick</name>
    <dbReference type="NCBI Taxonomy" id="6945"/>
    <lineage>
        <taxon>Eukaryota</taxon>
        <taxon>Metazoa</taxon>
        <taxon>Ecdysozoa</taxon>
        <taxon>Arthropoda</taxon>
        <taxon>Chelicerata</taxon>
        <taxon>Arachnida</taxon>
        <taxon>Acari</taxon>
        <taxon>Parasitiformes</taxon>
        <taxon>Ixodida</taxon>
        <taxon>Ixodoidea</taxon>
        <taxon>Ixodidae</taxon>
        <taxon>Ixodinae</taxon>
        <taxon>Ixodes</taxon>
    </lineage>
</organism>
<dbReference type="SUPFAM" id="SSF48264">
    <property type="entry name" value="Cytochrome P450"/>
    <property type="match status" value="1"/>
</dbReference>
<evidence type="ECO:0000313" key="2">
    <source>
        <dbReference type="EMBL" id="EEC02599.1"/>
    </source>
</evidence>
<dbReference type="HOGENOM" id="CLU_2998754_0_0_1"/>
<dbReference type="InterPro" id="IPR036396">
    <property type="entry name" value="Cyt_P450_sf"/>
</dbReference>
<dbReference type="GO" id="GO:0016705">
    <property type="term" value="F:oxidoreductase activity, acting on paired donors, with incorporation or reduction of molecular oxygen"/>
    <property type="evidence" value="ECO:0007669"/>
    <property type="project" value="InterPro"/>
</dbReference>
<dbReference type="Proteomes" id="UP000001555">
    <property type="component" value="Unassembled WGS sequence"/>
</dbReference>
<dbReference type="GO" id="GO:0004497">
    <property type="term" value="F:monooxygenase activity"/>
    <property type="evidence" value="ECO:0007669"/>
    <property type="project" value="UniProtKB-KW"/>
</dbReference>
<dbReference type="InParanoid" id="B7P7M7"/>
<protein>
    <submittedName>
        <fullName evidence="2 3">Uncharacterized protein</fullName>
    </submittedName>
</protein>
<dbReference type="GO" id="GO:0005506">
    <property type="term" value="F:iron ion binding"/>
    <property type="evidence" value="ECO:0007669"/>
    <property type="project" value="InterPro"/>
</dbReference>
<evidence type="ECO:0000313" key="3">
    <source>
        <dbReference type="EnsemblMetazoa" id="ISCW003135-PA"/>
    </source>
</evidence>
<keyword evidence="1" id="KW-0503">Monooxygenase</keyword>